<dbReference type="CDD" id="cd00067">
    <property type="entry name" value="GAL4"/>
    <property type="match status" value="1"/>
</dbReference>
<dbReference type="CDD" id="cd12148">
    <property type="entry name" value="fungal_TF_MHR"/>
    <property type="match status" value="1"/>
</dbReference>
<dbReference type="InterPro" id="IPR001138">
    <property type="entry name" value="Zn2Cys6_DnaBD"/>
</dbReference>
<accession>A0AAD7ADB1</accession>
<dbReference type="Pfam" id="PF04082">
    <property type="entry name" value="Fungal_trans"/>
    <property type="match status" value="1"/>
</dbReference>
<dbReference type="PANTHER" id="PTHR46910:SF38">
    <property type="entry name" value="ZN(2)-C6 FUNGAL-TYPE DOMAIN-CONTAINING PROTEIN"/>
    <property type="match status" value="1"/>
</dbReference>
<evidence type="ECO:0000256" key="3">
    <source>
        <dbReference type="SAM" id="MobiDB-lite"/>
    </source>
</evidence>
<dbReference type="AlphaFoldDB" id="A0AAD7ADB1"/>
<dbReference type="Gene3D" id="4.10.240.10">
    <property type="entry name" value="Zn(2)-C6 fungal-type DNA-binding domain"/>
    <property type="match status" value="1"/>
</dbReference>
<dbReference type="Pfam" id="PF00172">
    <property type="entry name" value="Zn_clus"/>
    <property type="match status" value="1"/>
</dbReference>
<dbReference type="SUPFAM" id="SSF57701">
    <property type="entry name" value="Zn2/Cys6 DNA-binding domain"/>
    <property type="match status" value="1"/>
</dbReference>
<keyword evidence="1" id="KW-0479">Metal-binding</keyword>
<dbReference type="GO" id="GO:0000981">
    <property type="term" value="F:DNA-binding transcription factor activity, RNA polymerase II-specific"/>
    <property type="evidence" value="ECO:0007669"/>
    <property type="project" value="InterPro"/>
</dbReference>
<feature type="domain" description="Zn(2)-C6 fungal-type" evidence="4">
    <location>
        <begin position="24"/>
        <end position="57"/>
    </location>
</feature>
<protein>
    <submittedName>
        <fullName evidence="5">Fungal-specific transcription factor domain-containing protein</fullName>
    </submittedName>
</protein>
<reference evidence="5" key="1">
    <citation type="submission" date="2023-03" db="EMBL/GenBank/DDBJ databases">
        <title>Massive genome expansion in bonnet fungi (Mycena s.s.) driven by repeated elements and novel gene families across ecological guilds.</title>
        <authorList>
            <consortium name="Lawrence Berkeley National Laboratory"/>
            <person name="Harder C.B."/>
            <person name="Miyauchi S."/>
            <person name="Viragh M."/>
            <person name="Kuo A."/>
            <person name="Thoen E."/>
            <person name="Andreopoulos B."/>
            <person name="Lu D."/>
            <person name="Skrede I."/>
            <person name="Drula E."/>
            <person name="Henrissat B."/>
            <person name="Morin E."/>
            <person name="Kohler A."/>
            <person name="Barry K."/>
            <person name="LaButti K."/>
            <person name="Morin E."/>
            <person name="Salamov A."/>
            <person name="Lipzen A."/>
            <person name="Mereny Z."/>
            <person name="Hegedus B."/>
            <person name="Baldrian P."/>
            <person name="Stursova M."/>
            <person name="Weitz H."/>
            <person name="Taylor A."/>
            <person name="Grigoriev I.V."/>
            <person name="Nagy L.G."/>
            <person name="Martin F."/>
            <person name="Kauserud H."/>
        </authorList>
    </citation>
    <scope>NUCLEOTIDE SEQUENCE</scope>
    <source>
        <strain evidence="5">CBHHK002</strain>
    </source>
</reference>
<evidence type="ECO:0000256" key="2">
    <source>
        <dbReference type="ARBA" id="ARBA00023242"/>
    </source>
</evidence>
<comment type="caution">
    <text evidence="5">The sequence shown here is derived from an EMBL/GenBank/DDBJ whole genome shotgun (WGS) entry which is preliminary data.</text>
</comment>
<evidence type="ECO:0000259" key="4">
    <source>
        <dbReference type="PROSITE" id="PS50048"/>
    </source>
</evidence>
<dbReference type="SMART" id="SM00906">
    <property type="entry name" value="Fungal_trans"/>
    <property type="match status" value="1"/>
</dbReference>
<keyword evidence="2" id="KW-0539">Nucleus</keyword>
<evidence type="ECO:0000313" key="5">
    <source>
        <dbReference type="EMBL" id="KAJ7355656.1"/>
    </source>
</evidence>
<dbReference type="Proteomes" id="UP001218218">
    <property type="component" value="Unassembled WGS sequence"/>
</dbReference>
<organism evidence="5 6">
    <name type="scientific">Mycena albidolilacea</name>
    <dbReference type="NCBI Taxonomy" id="1033008"/>
    <lineage>
        <taxon>Eukaryota</taxon>
        <taxon>Fungi</taxon>
        <taxon>Dikarya</taxon>
        <taxon>Basidiomycota</taxon>
        <taxon>Agaricomycotina</taxon>
        <taxon>Agaricomycetes</taxon>
        <taxon>Agaricomycetidae</taxon>
        <taxon>Agaricales</taxon>
        <taxon>Marasmiineae</taxon>
        <taxon>Mycenaceae</taxon>
        <taxon>Mycena</taxon>
    </lineage>
</organism>
<dbReference type="PANTHER" id="PTHR46910">
    <property type="entry name" value="TRANSCRIPTION FACTOR PDR1"/>
    <property type="match status" value="1"/>
</dbReference>
<dbReference type="PROSITE" id="PS00463">
    <property type="entry name" value="ZN2_CY6_FUNGAL_1"/>
    <property type="match status" value="1"/>
</dbReference>
<feature type="region of interest" description="Disordered" evidence="3">
    <location>
        <begin position="88"/>
        <end position="117"/>
    </location>
</feature>
<gene>
    <name evidence="5" type="ORF">DFH08DRAFT_933499</name>
</gene>
<keyword evidence="6" id="KW-1185">Reference proteome</keyword>
<dbReference type="InterPro" id="IPR007219">
    <property type="entry name" value="XnlR_reg_dom"/>
</dbReference>
<name>A0AAD7ADB1_9AGAR</name>
<dbReference type="SMART" id="SM00066">
    <property type="entry name" value="GAL4"/>
    <property type="match status" value="1"/>
</dbReference>
<evidence type="ECO:0000313" key="6">
    <source>
        <dbReference type="Proteomes" id="UP001218218"/>
    </source>
</evidence>
<dbReference type="GO" id="GO:0008270">
    <property type="term" value="F:zinc ion binding"/>
    <property type="evidence" value="ECO:0007669"/>
    <property type="project" value="InterPro"/>
</dbReference>
<dbReference type="InterPro" id="IPR036864">
    <property type="entry name" value="Zn2-C6_fun-type_DNA-bd_sf"/>
</dbReference>
<dbReference type="PROSITE" id="PS50048">
    <property type="entry name" value="ZN2_CY6_FUNGAL_2"/>
    <property type="match status" value="1"/>
</dbReference>
<proteinExistence type="predicted"/>
<dbReference type="GO" id="GO:0006351">
    <property type="term" value="P:DNA-templated transcription"/>
    <property type="evidence" value="ECO:0007669"/>
    <property type="project" value="InterPro"/>
</dbReference>
<dbReference type="GO" id="GO:0003677">
    <property type="term" value="F:DNA binding"/>
    <property type="evidence" value="ECO:0007669"/>
    <property type="project" value="InterPro"/>
</dbReference>
<evidence type="ECO:0000256" key="1">
    <source>
        <dbReference type="ARBA" id="ARBA00022723"/>
    </source>
</evidence>
<sequence length="837" mass="93538">MSFEEFDISEAITIPAKKRRIQRACDACRQKRRACDALRSSTRKCSFCSDHGIDCTYSGAPTTTKRPSYTQVLEARLELTEKLLRKLSPESISPGTESSGEWSKDSPITQRGKTSGAAELAAMSIRAINEREPAYRKMEDVDDAHLKLAKAVEQLELDSHRESFMGKSSGAMLLKTALDLKQQYTASDGPSWGSRRKEYWAGTPWAKEVNRPRYVFPSPDLLSALVDLYFDHNGIYIPLLHRPTFERALADNVHLRDDKFAANLLLVCAIASRFSDDPRVFADAANPLSSGWQYFSQIALEVDLYSPPTLYDLQRYCLAIQFLEGSAVPQGTWALVGIGIRMAQEVGAHRRQTGPHTVEAELWRRAFWVLISYDRIVSCALGRPCAMQYDDFDVEMPTECDDEYWEHKDPARAFCQPPGKPSRVAFFNSFLRLSNILAFVLHLIYSLDKTKNLFAAGDQAWEEHIVAELDSALNKWVDRIPAHLQWDPHRADPVFFNQSVVLYVQYYYVQMTTHRPFIPMVREGPTTLPSLAICTNAARSCCRVVDVWHQRMEDTRAAILLPALTTAGVILLLNVWSGKRTGLAPHMNTTIEEVYRCMQAIQVLESRWQMAGIYWDILNELATVGQVSLPARVPAPDSTTKTLVNCRKRTHSVYGVDDEDAPRTRTHVLETPVAPAASDPRVLPATHFVEAETESFAWVGALDELPMYGADLGRLPVFPAYPAPPPENADASYPPVLEPRGQYDSPWASVPRFPPPPSLTIATAVRRQQYQSAATSGSGSVAFQDEDGTPLSPEDMRSMIENDAMAMWANAPTSLGAGDWGTYFSIMGGLSQEQPPS</sequence>
<dbReference type="InterPro" id="IPR050987">
    <property type="entry name" value="AtrR-like"/>
</dbReference>
<feature type="compositionally biased region" description="Polar residues" evidence="3">
    <location>
        <begin position="90"/>
        <end position="113"/>
    </location>
</feature>
<dbReference type="EMBL" id="JARIHO010000009">
    <property type="protein sequence ID" value="KAJ7355656.1"/>
    <property type="molecule type" value="Genomic_DNA"/>
</dbReference>